<dbReference type="KEGG" id="hcq:109515398"/>
<dbReference type="RefSeq" id="XP_019724728.1">
    <property type="nucleotide sequence ID" value="XM_019869169.1"/>
</dbReference>
<keyword evidence="3" id="KW-1185">Reference proteome</keyword>
<feature type="region of interest" description="Disordered" evidence="1">
    <location>
        <begin position="1"/>
        <end position="70"/>
    </location>
</feature>
<evidence type="ECO:0000256" key="1">
    <source>
        <dbReference type="SAM" id="MobiDB-lite"/>
    </source>
</evidence>
<dbReference type="Proteomes" id="UP000264820">
    <property type="component" value="Unplaced"/>
</dbReference>
<dbReference type="PANTHER" id="PTHR34756:SF1">
    <property type="entry name" value="CELL DIVISION CYCLE-ASSOCIATED PROTEIN 3"/>
    <property type="match status" value="1"/>
</dbReference>
<proteinExistence type="predicted"/>
<protein>
    <submittedName>
        <fullName evidence="2">Cell division cycle associated 3</fullName>
    </submittedName>
</protein>
<dbReference type="PANTHER" id="PTHR34756">
    <property type="entry name" value="CELL DIVISION CYCLE-ASSOCIATED PROTEIN 3"/>
    <property type="match status" value="1"/>
</dbReference>
<dbReference type="Ensembl" id="ENSHCOT00000021407.1">
    <property type="protein sequence ID" value="ENSHCOP00000013936.1"/>
    <property type="gene ID" value="ENSHCOG00000017181.1"/>
</dbReference>
<dbReference type="GeneID" id="109515398"/>
<feature type="region of interest" description="Disordered" evidence="1">
    <location>
        <begin position="332"/>
        <end position="394"/>
    </location>
</feature>
<dbReference type="CTD" id="83461"/>
<feature type="compositionally biased region" description="Basic and acidic residues" evidence="1">
    <location>
        <begin position="371"/>
        <end position="384"/>
    </location>
</feature>
<dbReference type="InterPro" id="IPR038832">
    <property type="entry name" value="CDCA3"/>
</dbReference>
<dbReference type="RefSeq" id="XP_019724729.1">
    <property type="nucleotide sequence ID" value="XM_019869170.1"/>
</dbReference>
<dbReference type="AlphaFoldDB" id="A0A3Q2Y8G3"/>
<evidence type="ECO:0000313" key="2">
    <source>
        <dbReference type="Ensembl" id="ENSHCOP00000013936.1"/>
    </source>
</evidence>
<reference evidence="2" key="2">
    <citation type="submission" date="2025-09" db="UniProtKB">
        <authorList>
            <consortium name="Ensembl"/>
        </authorList>
    </citation>
    <scope>IDENTIFICATION</scope>
</reference>
<dbReference type="OrthoDB" id="6337960at2759"/>
<dbReference type="OMA" id="CPTFDSK"/>
<sequence length="394" mass="42053">MGASESKITESAAGKPEAPVKNSRVAQLNDPRSPSVAIDRTPIQVGGNKMNDVTNECPLEGGDPRSPTLGIARTPVREVMRAKVGSFARRLGMMFHMEAEGKVPPSGGPAQENRDVLKSEELGSTEPLLTPQRPRVFGALAEHVNLLAVPVQSGDSSCSPFVLLEEPQVEVDIETDSASLEEAEEARESPLHKRLSMSLITCHEGAPASQILAEVHRDGSSTAAVTASLNRGVDHLYALPDVTLEPTLVSSDPPVQLQEDSKEVPKEASQAPGSQLPTGAHRLTLDIRSPSQVVFKPQWLGKGFGATGLRARAVQGSKGGASPLAVSVAVKNVNDENKGNSGKQKQKDGRSPLQILNSHRGQPQMKLKGSTPEKPRPVQLDRRLLAVSLNKENR</sequence>
<dbReference type="STRING" id="109280.ENSHCOP00000013936"/>
<accession>A0A3Q2Y8G3</accession>
<name>A0A3Q2Y8G3_HIPCM</name>
<feature type="region of interest" description="Disordered" evidence="1">
    <location>
        <begin position="247"/>
        <end position="279"/>
    </location>
</feature>
<reference evidence="2" key="1">
    <citation type="submission" date="2025-08" db="UniProtKB">
        <authorList>
            <consortium name="Ensembl"/>
        </authorList>
    </citation>
    <scope>IDENTIFICATION</scope>
</reference>
<evidence type="ECO:0000313" key="3">
    <source>
        <dbReference type="Proteomes" id="UP000264820"/>
    </source>
</evidence>
<dbReference type="GeneTree" id="ENSGT00390000017343"/>
<organism evidence="2 3">
    <name type="scientific">Hippocampus comes</name>
    <name type="common">Tiger tail seahorse</name>
    <dbReference type="NCBI Taxonomy" id="109280"/>
    <lineage>
        <taxon>Eukaryota</taxon>
        <taxon>Metazoa</taxon>
        <taxon>Chordata</taxon>
        <taxon>Craniata</taxon>
        <taxon>Vertebrata</taxon>
        <taxon>Euteleostomi</taxon>
        <taxon>Actinopterygii</taxon>
        <taxon>Neopterygii</taxon>
        <taxon>Teleostei</taxon>
        <taxon>Neoteleostei</taxon>
        <taxon>Acanthomorphata</taxon>
        <taxon>Syngnathiaria</taxon>
        <taxon>Syngnathiformes</taxon>
        <taxon>Syngnathoidei</taxon>
        <taxon>Syngnathidae</taxon>
        <taxon>Hippocampus</taxon>
    </lineage>
</organism>